<proteinExistence type="predicted"/>
<evidence type="ECO:0000313" key="6">
    <source>
        <dbReference type="EMBL" id="RGX07106.1"/>
    </source>
</evidence>
<organism evidence="6 7">
    <name type="scientific">Bacteroides ovatus</name>
    <dbReference type="NCBI Taxonomy" id="28116"/>
    <lineage>
        <taxon>Bacteria</taxon>
        <taxon>Pseudomonadati</taxon>
        <taxon>Bacteroidota</taxon>
        <taxon>Bacteroidia</taxon>
        <taxon>Bacteroidales</taxon>
        <taxon>Bacteroidaceae</taxon>
        <taxon>Bacteroides</taxon>
    </lineage>
</organism>
<evidence type="ECO:0000256" key="2">
    <source>
        <dbReference type="ARBA" id="ARBA00023136"/>
    </source>
</evidence>
<dbReference type="AlphaFoldDB" id="A0A413EJ97"/>
<evidence type="ECO:0000313" key="7">
    <source>
        <dbReference type="Proteomes" id="UP000286031"/>
    </source>
</evidence>
<keyword evidence="4" id="KW-0732">Signal</keyword>
<protein>
    <submittedName>
        <fullName evidence="6">Energy transducer TonB</fullName>
    </submittedName>
</protein>
<dbReference type="EMBL" id="QSBI01000030">
    <property type="protein sequence ID" value="RGX07106.1"/>
    <property type="molecule type" value="Genomic_DNA"/>
</dbReference>
<dbReference type="Gene3D" id="3.55.50.30">
    <property type="match status" value="1"/>
</dbReference>
<accession>A0A413EJ97</accession>
<dbReference type="GO" id="GO:0019867">
    <property type="term" value="C:outer membrane"/>
    <property type="evidence" value="ECO:0007669"/>
    <property type="project" value="InterPro"/>
</dbReference>
<name>A0A413EJ97_BACOV</name>
<keyword evidence="3" id="KW-0998">Cell outer membrane</keyword>
<feature type="domain" description="Secretin/TonB short N-terminal" evidence="5">
    <location>
        <begin position="61"/>
        <end position="112"/>
    </location>
</feature>
<gene>
    <name evidence="6" type="ORF">DWV35_19855</name>
</gene>
<feature type="chain" id="PRO_5019297017" evidence="4">
    <location>
        <begin position="34"/>
        <end position="178"/>
    </location>
</feature>
<evidence type="ECO:0000256" key="1">
    <source>
        <dbReference type="ARBA" id="ARBA00022448"/>
    </source>
</evidence>
<keyword evidence="2" id="KW-0472">Membrane</keyword>
<reference evidence="6 7" key="1">
    <citation type="submission" date="2018-08" db="EMBL/GenBank/DDBJ databases">
        <title>A genome reference for cultivated species of the human gut microbiota.</title>
        <authorList>
            <person name="Zou Y."/>
            <person name="Xue W."/>
            <person name="Luo G."/>
        </authorList>
    </citation>
    <scope>NUCLEOTIDE SEQUENCE [LARGE SCALE GENOMIC DNA]</scope>
    <source>
        <strain evidence="6 7">AF04-46</strain>
    </source>
</reference>
<dbReference type="Proteomes" id="UP000286031">
    <property type="component" value="Unassembled WGS sequence"/>
</dbReference>
<evidence type="ECO:0000259" key="5">
    <source>
        <dbReference type="SMART" id="SM00965"/>
    </source>
</evidence>
<sequence length="178" mass="20301">MLQIYKFIVDKKTKGRSFMLFFCLMLATTVSLAQNGAKITIKKNSISVIEALKEVEKQSGMSVGYNDSQLKNKPAITLNIEAASLENALAQILKGTGFTYQLKEKYIMIIPEQKKESNPTKKITGKVVDENNDPLIGVNIKVEGTAAGSHRHRRELPDRSFHRKYTDIYLYRLYFRKH</sequence>
<dbReference type="SMART" id="SM00965">
    <property type="entry name" value="STN"/>
    <property type="match status" value="1"/>
</dbReference>
<evidence type="ECO:0000256" key="3">
    <source>
        <dbReference type="ARBA" id="ARBA00023237"/>
    </source>
</evidence>
<keyword evidence="1" id="KW-0813">Transport</keyword>
<dbReference type="Pfam" id="PF07660">
    <property type="entry name" value="STN"/>
    <property type="match status" value="1"/>
</dbReference>
<evidence type="ECO:0000256" key="4">
    <source>
        <dbReference type="SAM" id="SignalP"/>
    </source>
</evidence>
<dbReference type="InterPro" id="IPR011662">
    <property type="entry name" value="Secretin/TonB_short_N"/>
</dbReference>
<feature type="signal peptide" evidence="4">
    <location>
        <begin position="1"/>
        <end position="33"/>
    </location>
</feature>
<comment type="caution">
    <text evidence="6">The sequence shown here is derived from an EMBL/GenBank/DDBJ whole genome shotgun (WGS) entry which is preliminary data.</text>
</comment>